<evidence type="ECO:0000313" key="1">
    <source>
        <dbReference type="EMBL" id="SHJ94577.1"/>
    </source>
</evidence>
<dbReference type="EMBL" id="FQYU01000013">
    <property type="protein sequence ID" value="SHJ94577.1"/>
    <property type="molecule type" value="Genomic_DNA"/>
</dbReference>
<dbReference type="Proteomes" id="UP000184543">
    <property type="component" value="Unassembled WGS sequence"/>
</dbReference>
<organism evidence="1 2">
    <name type="scientific">Pseudozobellia thermophila</name>
    <dbReference type="NCBI Taxonomy" id="192903"/>
    <lineage>
        <taxon>Bacteria</taxon>
        <taxon>Pseudomonadati</taxon>
        <taxon>Bacteroidota</taxon>
        <taxon>Flavobacteriia</taxon>
        <taxon>Flavobacteriales</taxon>
        <taxon>Flavobacteriaceae</taxon>
        <taxon>Pseudozobellia</taxon>
    </lineage>
</organism>
<reference evidence="2" key="1">
    <citation type="submission" date="2016-11" db="EMBL/GenBank/DDBJ databases">
        <authorList>
            <person name="Varghese N."/>
            <person name="Submissions S."/>
        </authorList>
    </citation>
    <scope>NUCLEOTIDE SEQUENCE [LARGE SCALE GENOMIC DNA]</scope>
    <source>
        <strain evidence="2">DSM 19858</strain>
    </source>
</reference>
<protein>
    <submittedName>
        <fullName evidence="1">Uncharacterized protein</fullName>
    </submittedName>
</protein>
<name>A0A1M6NFV8_9FLAO</name>
<dbReference type="AlphaFoldDB" id="A0A1M6NFV8"/>
<evidence type="ECO:0000313" key="2">
    <source>
        <dbReference type="Proteomes" id="UP000184543"/>
    </source>
</evidence>
<gene>
    <name evidence="1" type="ORF">SAMN04488513_11344</name>
</gene>
<proteinExistence type="predicted"/>
<sequence>METEEGRNVIREGNSFLKSIFKAARSGGLFIAPYLNGNKEAIAHTIC</sequence>
<keyword evidence="2" id="KW-1185">Reference proteome</keyword>
<accession>A0A1M6NFV8</accession>